<comment type="caution">
    <text evidence="1">The sequence shown here is derived from an EMBL/GenBank/DDBJ whole genome shotgun (WGS) entry which is preliminary data.</text>
</comment>
<dbReference type="EMBL" id="BAAAZC010000004">
    <property type="protein sequence ID" value="GAA3960193.1"/>
    <property type="molecule type" value="Genomic_DNA"/>
</dbReference>
<protein>
    <submittedName>
        <fullName evidence="1">Uncharacterized protein</fullName>
    </submittedName>
</protein>
<sequence length="125" mass="14626">MVRDFELPVLANDLSKLIENQISIQQFLDSLFTDQETYTTFCQSLASYYYDDGGSPEVREFIISDTDFNKQTLTGAFKCSFKVYYFFTCSDIKNDKNEYLTWTFKIDKQTNKIALVGEEPWIIDN</sequence>
<organism evidence="1 2">
    <name type="scientific">Mucilaginibacter dorajii</name>
    <dbReference type="NCBI Taxonomy" id="692994"/>
    <lineage>
        <taxon>Bacteria</taxon>
        <taxon>Pseudomonadati</taxon>
        <taxon>Bacteroidota</taxon>
        <taxon>Sphingobacteriia</taxon>
        <taxon>Sphingobacteriales</taxon>
        <taxon>Sphingobacteriaceae</taxon>
        <taxon>Mucilaginibacter</taxon>
    </lineage>
</organism>
<gene>
    <name evidence="1" type="ORF">GCM10022210_04820</name>
</gene>
<accession>A0ABP7P614</accession>
<evidence type="ECO:0000313" key="2">
    <source>
        <dbReference type="Proteomes" id="UP001500742"/>
    </source>
</evidence>
<dbReference type="RefSeq" id="WP_259090814.1">
    <property type="nucleotide sequence ID" value="NZ_BAAAZC010000004.1"/>
</dbReference>
<evidence type="ECO:0000313" key="1">
    <source>
        <dbReference type="EMBL" id="GAA3960193.1"/>
    </source>
</evidence>
<keyword evidence="2" id="KW-1185">Reference proteome</keyword>
<dbReference type="Proteomes" id="UP001500742">
    <property type="component" value="Unassembled WGS sequence"/>
</dbReference>
<name>A0ABP7P614_9SPHI</name>
<proteinExistence type="predicted"/>
<reference evidence="2" key="1">
    <citation type="journal article" date="2019" name="Int. J. Syst. Evol. Microbiol.">
        <title>The Global Catalogue of Microorganisms (GCM) 10K type strain sequencing project: providing services to taxonomists for standard genome sequencing and annotation.</title>
        <authorList>
            <consortium name="The Broad Institute Genomics Platform"/>
            <consortium name="The Broad Institute Genome Sequencing Center for Infectious Disease"/>
            <person name="Wu L."/>
            <person name="Ma J."/>
        </authorList>
    </citation>
    <scope>NUCLEOTIDE SEQUENCE [LARGE SCALE GENOMIC DNA]</scope>
    <source>
        <strain evidence="2">JCM 16601</strain>
    </source>
</reference>